<dbReference type="PANTHER" id="PTHR21499:SF3">
    <property type="entry name" value="ASPARTOKINASE"/>
    <property type="match status" value="1"/>
</dbReference>
<protein>
    <recommendedName>
        <fullName evidence="13">Aspartokinase</fullName>
        <ecNumber evidence="13">2.7.2.4</ecNumber>
    </recommendedName>
</protein>
<organism evidence="16 17">
    <name type="scientific">Allocoprobacillus halotolerans</name>
    <dbReference type="NCBI Taxonomy" id="2944914"/>
    <lineage>
        <taxon>Bacteria</taxon>
        <taxon>Bacillati</taxon>
        <taxon>Bacillota</taxon>
        <taxon>Erysipelotrichia</taxon>
        <taxon>Erysipelotrichales</taxon>
        <taxon>Erysipelotrichaceae</taxon>
        <taxon>Allocoprobacillus</taxon>
    </lineage>
</organism>
<keyword evidence="14" id="KW-0028">Amino-acid biosynthesis</keyword>
<evidence type="ECO:0000256" key="9">
    <source>
        <dbReference type="ARBA" id="ARBA00022840"/>
    </source>
</evidence>
<evidence type="ECO:0000256" key="13">
    <source>
        <dbReference type="RuleBase" id="RU003448"/>
    </source>
</evidence>
<dbReference type="InterPro" id="IPR001048">
    <property type="entry name" value="Asp/Glu/Uridylate_kinase"/>
</dbReference>
<dbReference type="Pfam" id="PF00696">
    <property type="entry name" value="AA_kinase"/>
    <property type="match status" value="1"/>
</dbReference>
<dbReference type="InterPro" id="IPR045865">
    <property type="entry name" value="ACT-like_dom_sf"/>
</dbReference>
<evidence type="ECO:0000256" key="8">
    <source>
        <dbReference type="ARBA" id="ARBA00022777"/>
    </source>
</evidence>
<dbReference type="InterPro" id="IPR002912">
    <property type="entry name" value="ACT_dom"/>
</dbReference>
<accession>A0ABY5I3I3</accession>
<gene>
    <name evidence="16" type="ORF">NMU03_03665</name>
</gene>
<evidence type="ECO:0000259" key="15">
    <source>
        <dbReference type="PROSITE" id="PS51671"/>
    </source>
</evidence>
<evidence type="ECO:0000256" key="3">
    <source>
        <dbReference type="ARBA" id="ARBA00004986"/>
    </source>
</evidence>
<dbReference type="RefSeq" id="WP_290141349.1">
    <property type="nucleotide sequence ID" value="NZ_CP101620.1"/>
</dbReference>
<keyword evidence="8 13" id="KW-0418">Kinase</keyword>
<comment type="pathway">
    <text evidence="2 14">Amino-acid biosynthesis; L-lysine biosynthesis via DAP pathway; (S)-tetrahydrodipicolinate from L-aspartate: step 1/4.</text>
</comment>
<keyword evidence="11" id="KW-0457">Lysine biosynthesis</keyword>
<keyword evidence="7" id="KW-0547">Nucleotide-binding</keyword>
<comment type="function">
    <text evidence="1">Catalyzes the phosphorylation of the beta-carboxyl group of aspartic acid with ATP to yield 4-phospho-L-aspartate, which is involved in the branched biosynthetic pathway leading to the biosynthesis of amino acids threonine, isoleucine and methionine.</text>
</comment>
<evidence type="ECO:0000256" key="14">
    <source>
        <dbReference type="RuleBase" id="RU004249"/>
    </source>
</evidence>
<dbReference type="EMBL" id="CP101620">
    <property type="protein sequence ID" value="UTY39912.1"/>
    <property type="molecule type" value="Genomic_DNA"/>
</dbReference>
<evidence type="ECO:0000313" key="17">
    <source>
        <dbReference type="Proteomes" id="UP001060112"/>
    </source>
</evidence>
<evidence type="ECO:0000256" key="11">
    <source>
        <dbReference type="ARBA" id="ARBA00023154"/>
    </source>
</evidence>
<reference evidence="16" key="1">
    <citation type="submission" date="2022-07" db="EMBL/GenBank/DDBJ databases">
        <title>Faecal culturing of patients with breast cancer.</title>
        <authorList>
            <person name="Teng N.M.Y."/>
            <person name="Kiu R."/>
            <person name="Evans R."/>
            <person name="Baker D.J."/>
            <person name="Zenner C."/>
            <person name="Robinson S.D."/>
            <person name="Hall L.J."/>
        </authorList>
    </citation>
    <scope>NUCLEOTIDE SEQUENCE</scope>
    <source>
        <strain evidence="16">LH1062</strain>
    </source>
</reference>
<dbReference type="SUPFAM" id="SSF55021">
    <property type="entry name" value="ACT-like"/>
    <property type="match status" value="2"/>
</dbReference>
<comment type="pathway">
    <text evidence="4 14">Amino-acid biosynthesis; L-threonine biosynthesis; L-threonine from L-aspartate: step 1/5.</text>
</comment>
<dbReference type="GO" id="GO:0004072">
    <property type="term" value="F:aspartate kinase activity"/>
    <property type="evidence" value="ECO:0007669"/>
    <property type="project" value="UniProtKB-EC"/>
</dbReference>
<keyword evidence="9" id="KW-0067">ATP-binding</keyword>
<evidence type="ECO:0000313" key="16">
    <source>
        <dbReference type="EMBL" id="UTY39912.1"/>
    </source>
</evidence>
<dbReference type="CDD" id="cd04246">
    <property type="entry name" value="AAK_AK-DapG-like"/>
    <property type="match status" value="1"/>
</dbReference>
<keyword evidence="10" id="KW-0220">Diaminopimelate biosynthesis</keyword>
<evidence type="ECO:0000256" key="1">
    <source>
        <dbReference type="ARBA" id="ARBA00003121"/>
    </source>
</evidence>
<feature type="domain" description="ACT" evidence="15">
    <location>
        <begin position="351"/>
        <end position="409"/>
    </location>
</feature>
<evidence type="ECO:0000256" key="4">
    <source>
        <dbReference type="ARBA" id="ARBA00005139"/>
    </source>
</evidence>
<dbReference type="InterPro" id="IPR036393">
    <property type="entry name" value="AceGlu_kinase-like_sf"/>
</dbReference>
<dbReference type="InterPro" id="IPR001341">
    <property type="entry name" value="Asp_kinase"/>
</dbReference>
<dbReference type="PIRSF" id="PIRSF000726">
    <property type="entry name" value="Asp_kin"/>
    <property type="match status" value="1"/>
</dbReference>
<sequence length="409" mass="44572">MKIIVQKFGGTSTRSIETREHMYKNIIREHDKGNKVVAVVSAMGRYDDPYATDTLLSIVHTNQLTDEEIDRLTSIGETISTLVVKSELANKGYIVETVTNAELGILTDSHHLNATITTVEGKHILEKLNKADIVICPGFQGYSQNGKITTLGRGGSDLSAVAIGVAIDANEVEIYSDVNGIYTADPRIVPDAMKLNYISYSEMLELSKNGAKVLNHRCVQLAAKHGIVIHARSSFDESKGTYVLGDEKIMKEHLNQFIISGITGSQNEARITLVGVDAKVNGAGELFEKIANANVNVNVFSQALVGGGRMDISLIINDKDVPAVVEVINDLKETLQAKKTIVRGNIGKVAVIGVGIKNNKGMFQKVYNTLMSHDINVEMTSCSEINISCYIDRDDVKRAQVLLHEAFLG</sequence>
<evidence type="ECO:0000256" key="7">
    <source>
        <dbReference type="ARBA" id="ARBA00022741"/>
    </source>
</evidence>
<keyword evidence="17" id="KW-1185">Reference proteome</keyword>
<dbReference type="NCBIfam" id="TIGR00657">
    <property type="entry name" value="asp_kinases"/>
    <property type="match status" value="1"/>
</dbReference>
<dbReference type="SUPFAM" id="SSF53633">
    <property type="entry name" value="Carbamate kinase-like"/>
    <property type="match status" value="1"/>
</dbReference>
<dbReference type="Proteomes" id="UP001060112">
    <property type="component" value="Chromosome"/>
</dbReference>
<dbReference type="NCBIfam" id="NF005155">
    <property type="entry name" value="PRK06635.1-4"/>
    <property type="match status" value="1"/>
</dbReference>
<evidence type="ECO:0000256" key="6">
    <source>
        <dbReference type="ARBA" id="ARBA00022679"/>
    </source>
</evidence>
<comment type="catalytic activity">
    <reaction evidence="12 13">
        <text>L-aspartate + ATP = 4-phospho-L-aspartate + ADP</text>
        <dbReference type="Rhea" id="RHEA:23776"/>
        <dbReference type="ChEBI" id="CHEBI:29991"/>
        <dbReference type="ChEBI" id="CHEBI:30616"/>
        <dbReference type="ChEBI" id="CHEBI:57535"/>
        <dbReference type="ChEBI" id="CHEBI:456216"/>
        <dbReference type="EC" id="2.7.2.4"/>
    </reaction>
</comment>
<evidence type="ECO:0000256" key="5">
    <source>
        <dbReference type="ARBA" id="ARBA00010122"/>
    </source>
</evidence>
<comment type="similarity">
    <text evidence="5 13">Belongs to the aspartokinase family.</text>
</comment>
<evidence type="ECO:0000256" key="10">
    <source>
        <dbReference type="ARBA" id="ARBA00022915"/>
    </source>
</evidence>
<proteinExistence type="inferred from homology"/>
<dbReference type="Gene3D" id="3.30.2130.10">
    <property type="entry name" value="VC0802-like"/>
    <property type="match status" value="1"/>
</dbReference>
<dbReference type="PANTHER" id="PTHR21499">
    <property type="entry name" value="ASPARTATE KINASE"/>
    <property type="match status" value="1"/>
</dbReference>
<dbReference type="PROSITE" id="PS51671">
    <property type="entry name" value="ACT"/>
    <property type="match status" value="1"/>
</dbReference>
<evidence type="ECO:0000256" key="12">
    <source>
        <dbReference type="ARBA" id="ARBA00047872"/>
    </source>
</evidence>
<evidence type="ECO:0000256" key="2">
    <source>
        <dbReference type="ARBA" id="ARBA00004766"/>
    </source>
</evidence>
<dbReference type="Pfam" id="PF22468">
    <property type="entry name" value="ACT_9"/>
    <property type="match status" value="1"/>
</dbReference>
<name>A0ABY5I3I3_9FIRM</name>
<dbReference type="EC" id="2.7.2.4" evidence="13"/>
<comment type="pathway">
    <text evidence="3 14">Amino-acid biosynthesis; L-methionine biosynthesis via de novo pathway; L-homoserine from L-aspartate: step 1/3.</text>
</comment>
<keyword evidence="6 13" id="KW-0808">Transferase</keyword>
<dbReference type="InterPro" id="IPR005260">
    <property type="entry name" value="Asp_kin_monofn"/>
</dbReference>
<dbReference type="Gene3D" id="3.40.1160.10">
    <property type="entry name" value="Acetylglutamate kinase-like"/>
    <property type="match status" value="1"/>
</dbReference>
<dbReference type="InterPro" id="IPR054352">
    <property type="entry name" value="ACT_Aspartokinase"/>
</dbReference>
<dbReference type="CDD" id="cd04913">
    <property type="entry name" value="ACT_AKii-LysC-BS-like_1"/>
    <property type="match status" value="1"/>
</dbReference>